<dbReference type="PROSITE" id="PS50943">
    <property type="entry name" value="HTH_CROC1"/>
    <property type="match status" value="1"/>
</dbReference>
<name>A0A3S4QMZ3_STRAP</name>
<organism evidence="2 3">
    <name type="scientific">Streptococcus anginosus</name>
    <dbReference type="NCBI Taxonomy" id="1328"/>
    <lineage>
        <taxon>Bacteria</taxon>
        <taxon>Bacillati</taxon>
        <taxon>Bacillota</taxon>
        <taxon>Bacilli</taxon>
        <taxon>Lactobacillales</taxon>
        <taxon>Streptococcaceae</taxon>
        <taxon>Streptococcus</taxon>
        <taxon>Streptococcus anginosus group</taxon>
    </lineage>
</organism>
<reference evidence="2 3" key="1">
    <citation type="submission" date="2018-12" db="EMBL/GenBank/DDBJ databases">
        <authorList>
            <consortium name="Pathogen Informatics"/>
        </authorList>
    </citation>
    <scope>NUCLEOTIDE SEQUENCE [LARGE SCALE GENOMIC DNA]</scope>
    <source>
        <strain evidence="2 3">NCTC10713</strain>
    </source>
</reference>
<dbReference type="Proteomes" id="UP000278419">
    <property type="component" value="Chromosome"/>
</dbReference>
<evidence type="ECO:0000313" key="3">
    <source>
        <dbReference type="Proteomes" id="UP000278419"/>
    </source>
</evidence>
<dbReference type="CDD" id="cd00093">
    <property type="entry name" value="HTH_XRE"/>
    <property type="match status" value="1"/>
</dbReference>
<evidence type="ECO:0000313" key="2">
    <source>
        <dbReference type="EMBL" id="VED98588.1"/>
    </source>
</evidence>
<protein>
    <submittedName>
        <fullName evidence="2">DNA-binding helix-turn-helix protein</fullName>
    </submittedName>
</protein>
<dbReference type="SUPFAM" id="SSF47413">
    <property type="entry name" value="lambda repressor-like DNA-binding domains"/>
    <property type="match status" value="1"/>
</dbReference>
<dbReference type="SMART" id="SM00530">
    <property type="entry name" value="HTH_XRE"/>
    <property type="match status" value="1"/>
</dbReference>
<keyword evidence="2" id="KW-0238">DNA-binding</keyword>
<evidence type="ECO:0000259" key="1">
    <source>
        <dbReference type="PROSITE" id="PS50943"/>
    </source>
</evidence>
<dbReference type="Gene3D" id="1.10.260.40">
    <property type="entry name" value="lambda repressor-like DNA-binding domains"/>
    <property type="match status" value="1"/>
</dbReference>
<dbReference type="EMBL" id="LR134283">
    <property type="protein sequence ID" value="VED98588.1"/>
    <property type="molecule type" value="Genomic_DNA"/>
</dbReference>
<dbReference type="InterPro" id="IPR001387">
    <property type="entry name" value="Cro/C1-type_HTH"/>
</dbReference>
<gene>
    <name evidence="2" type="ORF">NCTC10713_01593</name>
</gene>
<dbReference type="AlphaFoldDB" id="A0A3S4QMZ3"/>
<dbReference type="GeneID" id="93964119"/>
<dbReference type="InterPro" id="IPR010982">
    <property type="entry name" value="Lambda_DNA-bd_dom_sf"/>
</dbReference>
<accession>A0A3S4QMZ3</accession>
<dbReference type="Pfam" id="PF01381">
    <property type="entry name" value="HTH_3"/>
    <property type="match status" value="1"/>
</dbReference>
<feature type="domain" description="HTH cro/C1-type" evidence="1">
    <location>
        <begin position="14"/>
        <end position="68"/>
    </location>
</feature>
<dbReference type="GO" id="GO:0003677">
    <property type="term" value="F:DNA binding"/>
    <property type="evidence" value="ECO:0007669"/>
    <property type="project" value="UniProtKB-KW"/>
</dbReference>
<proteinExistence type="predicted"/>
<sequence length="111" mass="13027">MKELNLRAYIGKRIRILRTQKHLTQQQLEEDADLPLKYTYKLENLEPNITVETLEKIMTALDTDIESFFDISLKEDNPLTNQLLSKIAEFPASKQERLLKLLINIINEVEK</sequence>
<dbReference type="RefSeq" id="WP_003030946.1">
    <property type="nucleotide sequence ID" value="NZ_AP018548.1"/>
</dbReference>